<dbReference type="Proteomes" id="UP000634136">
    <property type="component" value="Unassembled WGS sequence"/>
</dbReference>
<comment type="caution">
    <text evidence="1">The sequence shown here is derived from an EMBL/GenBank/DDBJ whole genome shotgun (WGS) entry which is preliminary data.</text>
</comment>
<evidence type="ECO:0000313" key="1">
    <source>
        <dbReference type="EMBL" id="KAF7802316.1"/>
    </source>
</evidence>
<proteinExistence type="predicted"/>
<sequence length="37" mass="4140">MAPTVLVGETDPSRLTVKSFQIAFSHFRVSEEDTNTQ</sequence>
<gene>
    <name evidence="1" type="ORF">G2W53_041427</name>
</gene>
<organism evidence="1 2">
    <name type="scientific">Senna tora</name>
    <dbReference type="NCBI Taxonomy" id="362788"/>
    <lineage>
        <taxon>Eukaryota</taxon>
        <taxon>Viridiplantae</taxon>
        <taxon>Streptophyta</taxon>
        <taxon>Embryophyta</taxon>
        <taxon>Tracheophyta</taxon>
        <taxon>Spermatophyta</taxon>
        <taxon>Magnoliopsida</taxon>
        <taxon>eudicotyledons</taxon>
        <taxon>Gunneridae</taxon>
        <taxon>Pentapetalae</taxon>
        <taxon>rosids</taxon>
        <taxon>fabids</taxon>
        <taxon>Fabales</taxon>
        <taxon>Fabaceae</taxon>
        <taxon>Caesalpinioideae</taxon>
        <taxon>Cassia clade</taxon>
        <taxon>Senna</taxon>
    </lineage>
</organism>
<protein>
    <submittedName>
        <fullName evidence="1">Uncharacterized protein</fullName>
    </submittedName>
</protein>
<keyword evidence="2" id="KW-1185">Reference proteome</keyword>
<name>A0A834SFN9_9FABA</name>
<evidence type="ECO:0000313" key="2">
    <source>
        <dbReference type="Proteomes" id="UP000634136"/>
    </source>
</evidence>
<dbReference type="AlphaFoldDB" id="A0A834SFN9"/>
<dbReference type="EMBL" id="JAAIUW010000013">
    <property type="protein sequence ID" value="KAF7802316.1"/>
    <property type="molecule type" value="Genomic_DNA"/>
</dbReference>
<accession>A0A834SFN9</accession>
<reference evidence="1" key="1">
    <citation type="submission" date="2020-09" db="EMBL/GenBank/DDBJ databases">
        <title>Genome-Enabled Discovery of Anthraquinone Biosynthesis in Senna tora.</title>
        <authorList>
            <person name="Kang S.-H."/>
            <person name="Pandey R.P."/>
            <person name="Lee C.-M."/>
            <person name="Sim J.-S."/>
            <person name="Jeong J.-T."/>
            <person name="Choi B.-S."/>
            <person name="Jung M."/>
            <person name="Ginzburg D."/>
            <person name="Zhao K."/>
            <person name="Won S.Y."/>
            <person name="Oh T.-J."/>
            <person name="Yu Y."/>
            <person name="Kim N.-H."/>
            <person name="Lee O.R."/>
            <person name="Lee T.-H."/>
            <person name="Bashyal P."/>
            <person name="Kim T.-S."/>
            <person name="Lee W.-H."/>
            <person name="Kawkins C."/>
            <person name="Kim C.-K."/>
            <person name="Kim J.S."/>
            <person name="Ahn B.O."/>
            <person name="Rhee S.Y."/>
            <person name="Sohng J.K."/>
        </authorList>
    </citation>
    <scope>NUCLEOTIDE SEQUENCE</scope>
    <source>
        <tissue evidence="1">Leaf</tissue>
    </source>
</reference>